<reference evidence="5" key="1">
    <citation type="journal article" date="2017" name="Environ. Microbiol. Rep.">
        <title>Genetic Diversity of Marine Anaerobic Ammonium-Oxidizing Bacteria as Revealed by Genomic and Proteomic Analyses of 'Candidatus Scalindua japonica'.</title>
        <authorList>
            <person name="Oshiki M."/>
            <person name="Mizuto K."/>
            <person name="Kimura Z."/>
            <person name="Kindaichi T."/>
            <person name="Satoh H."/>
            <person name="Okabe S."/>
        </authorList>
    </citation>
    <scope>NUCLEOTIDE SEQUENCE [LARGE SCALE GENOMIC DNA]</scope>
    <source>
        <strain evidence="5">husup-a2</strain>
    </source>
</reference>
<dbReference type="EMBL" id="BAOS01000027">
    <property type="protein sequence ID" value="GAX61748.1"/>
    <property type="molecule type" value="Genomic_DNA"/>
</dbReference>
<dbReference type="Pfam" id="PF03358">
    <property type="entry name" value="FMN_red"/>
    <property type="match status" value="1"/>
</dbReference>
<evidence type="ECO:0000259" key="3">
    <source>
        <dbReference type="Pfam" id="PF03358"/>
    </source>
</evidence>
<dbReference type="InterPro" id="IPR051796">
    <property type="entry name" value="ISF_SsuE-like"/>
</dbReference>
<evidence type="ECO:0000256" key="2">
    <source>
        <dbReference type="ARBA" id="ARBA00022643"/>
    </source>
</evidence>
<evidence type="ECO:0000313" key="4">
    <source>
        <dbReference type="EMBL" id="GAX61748.1"/>
    </source>
</evidence>
<dbReference type="InterPro" id="IPR029039">
    <property type="entry name" value="Flavoprotein-like_sf"/>
</dbReference>
<evidence type="ECO:0000313" key="5">
    <source>
        <dbReference type="Proteomes" id="UP000218542"/>
    </source>
</evidence>
<keyword evidence="2" id="KW-0288">FMN</keyword>
<keyword evidence="5" id="KW-1185">Reference proteome</keyword>
<dbReference type="Gene3D" id="3.40.50.360">
    <property type="match status" value="1"/>
</dbReference>
<evidence type="ECO:0000256" key="1">
    <source>
        <dbReference type="ARBA" id="ARBA00022630"/>
    </source>
</evidence>
<feature type="domain" description="NADPH-dependent FMN reductase-like" evidence="3">
    <location>
        <begin position="4"/>
        <end position="128"/>
    </location>
</feature>
<accession>A0A286U0V5</accession>
<proteinExistence type="predicted"/>
<dbReference type="GO" id="GO:0016491">
    <property type="term" value="F:oxidoreductase activity"/>
    <property type="evidence" value="ECO:0007669"/>
    <property type="project" value="InterPro"/>
</dbReference>
<dbReference type="Proteomes" id="UP000218542">
    <property type="component" value="Unassembled WGS sequence"/>
</dbReference>
<comment type="caution">
    <text evidence="4">The sequence shown here is derived from an EMBL/GenBank/DDBJ whole genome shotgun (WGS) entry which is preliminary data.</text>
</comment>
<sequence>MKGVKVLGISGSPRKSHTTQELVKTILDATDLETEFISLHDMTINGCICCLGCIKDNVCKVRDDYIPLMHKVLEADAIVIGAPNYFGRLNALTHSFLERFYCFRHDKDGHGGMKLSGKVGAIASVGGGGEWEMPGREIKMYEIAGDDIKGFFDYNEIECVGLVAAQGAVACFSCGYGEVCRVSGVKKFFGKDVKITPEIIPCLEKQPDVMNKAKLLGRSLRERLEKNFEEYN</sequence>
<dbReference type="SUPFAM" id="SSF52218">
    <property type="entry name" value="Flavoproteins"/>
    <property type="match status" value="1"/>
</dbReference>
<name>A0A286U0V5_9BACT</name>
<dbReference type="PANTHER" id="PTHR43278:SF1">
    <property type="entry name" value="IRON-SULFUR FLAVOPROTEIN MJ1083"/>
    <property type="match status" value="1"/>
</dbReference>
<protein>
    <submittedName>
        <fullName evidence="4">Multimeric flavodoxin WrbA</fullName>
    </submittedName>
</protein>
<dbReference type="InterPro" id="IPR005025">
    <property type="entry name" value="FMN_Rdtase-like_dom"/>
</dbReference>
<gene>
    <name evidence="4" type="ORF">SCALIN_C27_0145</name>
</gene>
<keyword evidence="1" id="KW-0285">Flavoprotein</keyword>
<organism evidence="4 5">
    <name type="scientific">Candidatus Scalindua japonica</name>
    <dbReference type="NCBI Taxonomy" id="1284222"/>
    <lineage>
        <taxon>Bacteria</taxon>
        <taxon>Pseudomonadati</taxon>
        <taxon>Planctomycetota</taxon>
        <taxon>Candidatus Brocadiia</taxon>
        <taxon>Candidatus Brocadiales</taxon>
        <taxon>Candidatus Scalinduaceae</taxon>
        <taxon>Candidatus Scalindua</taxon>
    </lineage>
</organism>
<dbReference type="AlphaFoldDB" id="A0A286U0V5"/>
<dbReference type="PANTHER" id="PTHR43278">
    <property type="entry name" value="NAD(P)H-DEPENDENT FMN-CONTAINING OXIDOREDUCTASE YWQN-RELATED"/>
    <property type="match status" value="1"/>
</dbReference>